<sequence length="61" mass="7158">MIALNKFPSEAIPSINPQIGKGNFFKNNFMRSSPLLDELNYSVYGRINKIDIFYIYYKSYL</sequence>
<protein>
    <submittedName>
        <fullName evidence="1">Uncharacterized protein</fullName>
    </submittedName>
</protein>
<name>A0A511DVK3_LENKE</name>
<keyword evidence="2" id="KW-1185">Reference proteome</keyword>
<reference evidence="1" key="1">
    <citation type="submission" date="2019-07" db="EMBL/GenBank/DDBJ databases">
        <title>Whole genome shotgun sequence of Lactobacillus kefiri NBRC 15888.</title>
        <authorList>
            <person name="Hosoyama A."/>
            <person name="Uohara A."/>
            <person name="Ohji S."/>
            <person name="Ichikawa N."/>
        </authorList>
    </citation>
    <scope>NUCLEOTIDE SEQUENCE [LARGE SCALE GENOMIC DNA]</scope>
    <source>
        <strain evidence="1">NBRC 15888</strain>
    </source>
</reference>
<organism evidence="1 2">
    <name type="scientific">Lentilactobacillus kefiri</name>
    <name type="common">Lactobacillus kefiri</name>
    <dbReference type="NCBI Taxonomy" id="33962"/>
    <lineage>
        <taxon>Bacteria</taxon>
        <taxon>Bacillati</taxon>
        <taxon>Bacillota</taxon>
        <taxon>Bacilli</taxon>
        <taxon>Lactobacillales</taxon>
        <taxon>Lactobacillaceae</taxon>
        <taxon>Lentilactobacillus</taxon>
    </lineage>
</organism>
<evidence type="ECO:0000313" key="2">
    <source>
        <dbReference type="Proteomes" id="UP000321893"/>
    </source>
</evidence>
<proteinExistence type="predicted"/>
<accession>A0A511DVK3</accession>
<evidence type="ECO:0000313" key="1">
    <source>
        <dbReference type="EMBL" id="GEL28223.1"/>
    </source>
</evidence>
<gene>
    <name evidence="1" type="ORF">LKE01_10430</name>
</gene>
<comment type="caution">
    <text evidence="1">The sequence shown here is derived from an EMBL/GenBank/DDBJ whole genome shotgun (WGS) entry which is preliminary data.</text>
</comment>
<dbReference type="EMBL" id="BJVK01000010">
    <property type="protein sequence ID" value="GEL28223.1"/>
    <property type="molecule type" value="Genomic_DNA"/>
</dbReference>
<dbReference type="Proteomes" id="UP000321893">
    <property type="component" value="Unassembled WGS sequence"/>
</dbReference>
<dbReference type="AlphaFoldDB" id="A0A511DVK3"/>